<dbReference type="RefSeq" id="WP_241413939.1">
    <property type="nucleotide sequence ID" value="NZ_JAKZGO010000016.1"/>
</dbReference>
<comment type="caution">
    <text evidence="2">The sequence shown here is derived from an EMBL/GenBank/DDBJ whole genome shotgun (WGS) entry which is preliminary data.</text>
</comment>
<dbReference type="EMBL" id="JAKZGO010000016">
    <property type="protein sequence ID" value="MCH7415056.1"/>
    <property type="molecule type" value="Genomic_DNA"/>
</dbReference>
<dbReference type="SUPFAM" id="SSF51735">
    <property type="entry name" value="NAD(P)-binding Rossmann-fold domains"/>
    <property type="match status" value="1"/>
</dbReference>
<keyword evidence="3" id="KW-1185">Reference proteome</keyword>
<dbReference type="PANTHER" id="PTHR47129">
    <property type="entry name" value="QUINONE OXIDOREDUCTASE 2"/>
    <property type="match status" value="1"/>
</dbReference>
<dbReference type="InterPro" id="IPR052718">
    <property type="entry name" value="NmrA-type_oxidoreductase"/>
</dbReference>
<dbReference type="CDD" id="cd05269">
    <property type="entry name" value="TMR_SDR_a"/>
    <property type="match status" value="1"/>
</dbReference>
<protein>
    <submittedName>
        <fullName evidence="2">SDR family oxidoreductase</fullName>
    </submittedName>
</protein>
<feature type="domain" description="NmrA-like" evidence="1">
    <location>
        <begin position="2"/>
        <end position="279"/>
    </location>
</feature>
<dbReference type="Proteomes" id="UP001165430">
    <property type="component" value="Unassembled WGS sequence"/>
</dbReference>
<sequence>MILITGATGQLGQLTIENLLRKGVNPNEITALVRDKSKAEDLKSKGLKIKEGNYGDYESLKSAFQGVEKLLLISSSDTVNRSKQHENAVSAAIESGVKQLLYTSFFSNNPTDSSPISFVSESHLHTVKLIKESGTPYTILENNLYLEMLPIFFGEKVLENGIYLPAGEGKGAFASRADMAEAIGNVLIEAGHEGKSYNFSNVENVSISDIADILSKITNKTVAYINPSKSEYESTLENAGVPSEYIGMFAGFSEAISNGEFETNKSDLEKLLKRKPLSAEVYLKKVY</sequence>
<reference evidence="2" key="1">
    <citation type="submission" date="2022-03" db="EMBL/GenBank/DDBJ databases">
        <title>De novo assembled genomes of Belliella spp. (Cyclobacteriaceae) strains.</title>
        <authorList>
            <person name="Szabo A."/>
            <person name="Korponai K."/>
            <person name="Felfoldi T."/>
        </authorList>
    </citation>
    <scope>NUCLEOTIDE SEQUENCE</scope>
    <source>
        <strain evidence="2">DSM 111903</strain>
    </source>
</reference>
<evidence type="ECO:0000313" key="3">
    <source>
        <dbReference type="Proteomes" id="UP001165430"/>
    </source>
</evidence>
<gene>
    <name evidence="2" type="ORF">MM213_16260</name>
</gene>
<name>A0ABS9VF56_9BACT</name>
<dbReference type="InterPro" id="IPR008030">
    <property type="entry name" value="NmrA-like"/>
</dbReference>
<dbReference type="Pfam" id="PF05368">
    <property type="entry name" value="NmrA"/>
    <property type="match status" value="1"/>
</dbReference>
<dbReference type="PANTHER" id="PTHR47129:SF1">
    <property type="entry name" value="NMRA-LIKE DOMAIN-CONTAINING PROTEIN"/>
    <property type="match status" value="1"/>
</dbReference>
<evidence type="ECO:0000313" key="2">
    <source>
        <dbReference type="EMBL" id="MCH7415056.1"/>
    </source>
</evidence>
<evidence type="ECO:0000259" key="1">
    <source>
        <dbReference type="Pfam" id="PF05368"/>
    </source>
</evidence>
<dbReference type="InterPro" id="IPR036291">
    <property type="entry name" value="NAD(P)-bd_dom_sf"/>
</dbReference>
<dbReference type="Gene3D" id="3.40.50.720">
    <property type="entry name" value="NAD(P)-binding Rossmann-like Domain"/>
    <property type="match status" value="1"/>
</dbReference>
<organism evidence="2 3">
    <name type="scientific">Belliella alkalica</name>
    <dbReference type="NCBI Taxonomy" id="1730871"/>
    <lineage>
        <taxon>Bacteria</taxon>
        <taxon>Pseudomonadati</taxon>
        <taxon>Bacteroidota</taxon>
        <taxon>Cytophagia</taxon>
        <taxon>Cytophagales</taxon>
        <taxon>Cyclobacteriaceae</taxon>
        <taxon>Belliella</taxon>
    </lineage>
</organism>
<dbReference type="Gene3D" id="3.90.25.10">
    <property type="entry name" value="UDP-galactose 4-epimerase, domain 1"/>
    <property type="match status" value="1"/>
</dbReference>
<proteinExistence type="predicted"/>
<accession>A0ABS9VF56</accession>